<dbReference type="Gene3D" id="3.40.50.720">
    <property type="entry name" value="NAD(P)-binding Rossmann-like Domain"/>
    <property type="match status" value="1"/>
</dbReference>
<evidence type="ECO:0000259" key="4">
    <source>
        <dbReference type="Pfam" id="PF08501"/>
    </source>
</evidence>
<feature type="region of interest" description="Disordered" evidence="3">
    <location>
        <begin position="1"/>
        <end position="110"/>
    </location>
</feature>
<keyword evidence="2" id="KW-0057">Aromatic amino acid biosynthesis</keyword>
<dbReference type="InterPro" id="IPR022893">
    <property type="entry name" value="Shikimate_DH_fam"/>
</dbReference>
<dbReference type="GO" id="GO:0009073">
    <property type="term" value="P:aromatic amino acid family biosynthetic process"/>
    <property type="evidence" value="ECO:0007669"/>
    <property type="project" value="UniProtKB-KW"/>
</dbReference>
<dbReference type="InterPro" id="IPR046346">
    <property type="entry name" value="Aminoacid_DH-like_N_sf"/>
</dbReference>
<dbReference type="RefSeq" id="WP_179605755.1">
    <property type="nucleotide sequence ID" value="NZ_BAABEH010000001.1"/>
</dbReference>
<keyword evidence="2" id="KW-0028">Amino-acid biosynthesis</keyword>
<accession>A0A853CVD1</accession>
<dbReference type="PANTHER" id="PTHR21089:SF1">
    <property type="entry name" value="BIFUNCTIONAL 3-DEHYDROQUINATE DEHYDRATASE_SHIKIMATE DEHYDROGENASE, CHLOROPLASTIC"/>
    <property type="match status" value="1"/>
</dbReference>
<dbReference type="EMBL" id="JACCFL010000001">
    <property type="protein sequence ID" value="NYJ23883.1"/>
    <property type="molecule type" value="Genomic_DNA"/>
</dbReference>
<evidence type="ECO:0000313" key="6">
    <source>
        <dbReference type="Proteomes" id="UP000578352"/>
    </source>
</evidence>
<dbReference type="Gene3D" id="3.40.50.10860">
    <property type="entry name" value="Leucine Dehydrogenase, chain A, domain 1"/>
    <property type="match status" value="1"/>
</dbReference>
<dbReference type="Proteomes" id="UP000578352">
    <property type="component" value="Unassembled WGS sequence"/>
</dbReference>
<protein>
    <submittedName>
        <fullName evidence="5">Shikimate dehydrogenase</fullName>
        <ecNumber evidence="5">1.1.1.25</ecNumber>
    </submittedName>
</protein>
<keyword evidence="5" id="KW-0560">Oxidoreductase</keyword>
<organism evidence="5 6">
    <name type="scientific">Leifsonia shinshuensis</name>
    <dbReference type="NCBI Taxonomy" id="150026"/>
    <lineage>
        <taxon>Bacteria</taxon>
        <taxon>Bacillati</taxon>
        <taxon>Actinomycetota</taxon>
        <taxon>Actinomycetes</taxon>
        <taxon>Micrococcales</taxon>
        <taxon>Microbacteriaceae</taxon>
        <taxon>Leifsonia</taxon>
    </lineage>
</organism>
<evidence type="ECO:0000256" key="3">
    <source>
        <dbReference type="SAM" id="MobiDB-lite"/>
    </source>
</evidence>
<proteinExistence type="predicted"/>
<sequence length="455" mass="47701">MSDDPKPRPAAKSRAPRSQGAKAPNSASKADRAVDPSVENGVSEASAEELIAQLVEAEREAEAEEAAIAAAEEAADSEEPLDDEDEAAETESVVEEPVERERPEPAEDEPVADVVDIVEVEEIVETVDEDGVIEIEEVDVVVVEVEDDQEDEPAAEVPAPSSAARRLAVLGSPIGHSQSPALHRAAYDALGLDWSYEALDVSEAGLSAFIDGLGEEWRGLSLTMPLKKSVIPLLTDADRVAEQTGVANTVLLDGDDIRGFNTDVAGIVRALAAAGLESARYVHILGGGATAASALVAAAELGAERVDVHVRDLEKSVWLEPLAHQLGLMIRIRSFAQADRSLDVPEVVISTLPGGATTAAIYTDSTRRTAVLLDVAYDPWPSALARSWQAVGGHVVSGLAMLAHQALLQVRIFVSGDVLQPLPDEEGVLEAMLAAVGIDAEGAPVGDGSVEGEAE</sequence>
<dbReference type="GO" id="GO:0005829">
    <property type="term" value="C:cytosol"/>
    <property type="evidence" value="ECO:0007669"/>
    <property type="project" value="TreeGrafter"/>
</dbReference>
<dbReference type="SUPFAM" id="SSF51735">
    <property type="entry name" value="NAD(P)-binding Rossmann-fold domains"/>
    <property type="match status" value="1"/>
</dbReference>
<dbReference type="AlphaFoldDB" id="A0A853CVD1"/>
<dbReference type="InterPro" id="IPR013708">
    <property type="entry name" value="Shikimate_DH-bd_N"/>
</dbReference>
<evidence type="ECO:0000256" key="2">
    <source>
        <dbReference type="ARBA" id="ARBA00023141"/>
    </source>
</evidence>
<dbReference type="NCBIfam" id="NF001311">
    <property type="entry name" value="PRK00258.1-3"/>
    <property type="match status" value="1"/>
</dbReference>
<dbReference type="GO" id="GO:0019632">
    <property type="term" value="P:shikimate metabolic process"/>
    <property type="evidence" value="ECO:0007669"/>
    <property type="project" value="TreeGrafter"/>
</dbReference>
<dbReference type="GO" id="GO:0050661">
    <property type="term" value="F:NADP binding"/>
    <property type="evidence" value="ECO:0007669"/>
    <property type="project" value="TreeGrafter"/>
</dbReference>
<reference evidence="5 6" key="1">
    <citation type="submission" date="2020-07" db="EMBL/GenBank/DDBJ databases">
        <title>Sequencing the genomes of 1000 actinobacteria strains.</title>
        <authorList>
            <person name="Klenk H.-P."/>
        </authorList>
    </citation>
    <scope>NUCLEOTIDE SEQUENCE [LARGE SCALE GENOMIC DNA]</scope>
    <source>
        <strain evidence="5 6">DSM 15165</strain>
    </source>
</reference>
<dbReference type="Pfam" id="PF08501">
    <property type="entry name" value="Shikimate_dh_N"/>
    <property type="match status" value="1"/>
</dbReference>
<dbReference type="EC" id="1.1.1.25" evidence="5"/>
<comment type="caution">
    <text evidence="5">The sequence shown here is derived from an EMBL/GenBank/DDBJ whole genome shotgun (WGS) entry which is preliminary data.</text>
</comment>
<evidence type="ECO:0000256" key="1">
    <source>
        <dbReference type="ARBA" id="ARBA00004871"/>
    </source>
</evidence>
<dbReference type="InterPro" id="IPR036291">
    <property type="entry name" value="NAD(P)-bd_dom_sf"/>
</dbReference>
<dbReference type="GO" id="GO:0004764">
    <property type="term" value="F:shikimate 3-dehydrogenase (NADP+) activity"/>
    <property type="evidence" value="ECO:0007669"/>
    <property type="project" value="UniProtKB-EC"/>
</dbReference>
<name>A0A853CVD1_9MICO</name>
<feature type="domain" description="Shikimate dehydrogenase substrate binding N-terminal" evidence="4">
    <location>
        <begin position="169"/>
        <end position="250"/>
    </location>
</feature>
<gene>
    <name evidence="5" type="ORF">HNR13_002170</name>
</gene>
<evidence type="ECO:0000313" key="5">
    <source>
        <dbReference type="EMBL" id="NYJ23883.1"/>
    </source>
</evidence>
<feature type="compositionally biased region" description="Acidic residues" evidence="3">
    <location>
        <begin position="73"/>
        <end position="96"/>
    </location>
</feature>
<dbReference type="GO" id="GO:0009423">
    <property type="term" value="P:chorismate biosynthetic process"/>
    <property type="evidence" value="ECO:0007669"/>
    <property type="project" value="TreeGrafter"/>
</dbReference>
<dbReference type="PANTHER" id="PTHR21089">
    <property type="entry name" value="SHIKIMATE DEHYDROGENASE"/>
    <property type="match status" value="1"/>
</dbReference>
<dbReference type="SUPFAM" id="SSF53223">
    <property type="entry name" value="Aminoacid dehydrogenase-like, N-terminal domain"/>
    <property type="match status" value="1"/>
</dbReference>
<comment type="pathway">
    <text evidence="1">Metabolic intermediate biosynthesis; chorismate biosynthesis; chorismate from D-erythrose 4-phosphate and phosphoenolpyruvate: step 4/7.</text>
</comment>